<protein>
    <submittedName>
        <fullName evidence="1">Uncharacterized protein</fullName>
    </submittedName>
</protein>
<comment type="caution">
    <text evidence="1">The sequence shown here is derived from an EMBL/GenBank/DDBJ whole genome shotgun (WGS) entry which is preliminary data.</text>
</comment>
<dbReference type="EMBL" id="JADFTS010000007">
    <property type="protein sequence ID" value="KAF9595690.1"/>
    <property type="molecule type" value="Genomic_DNA"/>
</dbReference>
<organism evidence="1 2">
    <name type="scientific">Coptis chinensis</name>
    <dbReference type="NCBI Taxonomy" id="261450"/>
    <lineage>
        <taxon>Eukaryota</taxon>
        <taxon>Viridiplantae</taxon>
        <taxon>Streptophyta</taxon>
        <taxon>Embryophyta</taxon>
        <taxon>Tracheophyta</taxon>
        <taxon>Spermatophyta</taxon>
        <taxon>Magnoliopsida</taxon>
        <taxon>Ranunculales</taxon>
        <taxon>Ranunculaceae</taxon>
        <taxon>Coptidoideae</taxon>
        <taxon>Coptis</taxon>
    </lineage>
</organism>
<evidence type="ECO:0000313" key="1">
    <source>
        <dbReference type="EMBL" id="KAF9595690.1"/>
    </source>
</evidence>
<dbReference type="UniPathway" id="UPA00115"/>
<proteinExistence type="predicted"/>
<name>A0A835LI59_9MAGN</name>
<keyword evidence="2" id="KW-1185">Reference proteome</keyword>
<reference evidence="1 2" key="1">
    <citation type="submission" date="2020-10" db="EMBL/GenBank/DDBJ databases">
        <title>The Coptis chinensis genome and diversification of protoberbering-type alkaloids.</title>
        <authorList>
            <person name="Wang B."/>
            <person name="Shu S."/>
            <person name="Song C."/>
            <person name="Liu Y."/>
        </authorList>
    </citation>
    <scope>NUCLEOTIDE SEQUENCE [LARGE SCALE GENOMIC DNA]</scope>
    <source>
        <strain evidence="1">HL-2020</strain>
        <tissue evidence="1">Leaf</tissue>
    </source>
</reference>
<sequence>MAVVSIIEIVKPDIQIFDNDGALSVSLTKYIGDLLENFVKERGAFTVVASGGSLIKSLRHGLGATDP</sequence>
<evidence type="ECO:0000313" key="2">
    <source>
        <dbReference type="Proteomes" id="UP000631114"/>
    </source>
</evidence>
<dbReference type="OrthoDB" id="432544at2759"/>
<dbReference type="AlphaFoldDB" id="A0A835LI59"/>
<dbReference type="Proteomes" id="UP000631114">
    <property type="component" value="Unassembled WGS sequence"/>
</dbReference>
<dbReference type="GO" id="GO:0006098">
    <property type="term" value="P:pentose-phosphate shunt"/>
    <property type="evidence" value="ECO:0007669"/>
    <property type="project" value="UniProtKB-UniPathway"/>
</dbReference>
<dbReference type="Gene3D" id="3.40.50.1360">
    <property type="match status" value="1"/>
</dbReference>
<gene>
    <name evidence="1" type="ORF">IFM89_002594</name>
</gene>
<accession>A0A835LI59</accession>